<dbReference type="InterPro" id="IPR011989">
    <property type="entry name" value="ARM-like"/>
</dbReference>
<dbReference type="PROSITE" id="PS51257">
    <property type="entry name" value="PROKAR_LIPOPROTEIN"/>
    <property type="match status" value="1"/>
</dbReference>
<feature type="domain" description="Cytochrome c" evidence="6">
    <location>
        <begin position="1047"/>
        <end position="1180"/>
    </location>
</feature>
<dbReference type="InterPro" id="IPR011042">
    <property type="entry name" value="6-blade_b-propeller_TolB-like"/>
</dbReference>
<feature type="signal peptide" evidence="5">
    <location>
        <begin position="1"/>
        <end position="21"/>
    </location>
</feature>
<organism evidence="7 8">
    <name type="scientific">Pedobacter ginsengisoli</name>
    <dbReference type="NCBI Taxonomy" id="363852"/>
    <lineage>
        <taxon>Bacteria</taxon>
        <taxon>Pseudomonadati</taxon>
        <taxon>Bacteroidota</taxon>
        <taxon>Sphingobacteriia</taxon>
        <taxon>Sphingobacteriales</taxon>
        <taxon>Sphingobacteriaceae</taxon>
        <taxon>Pedobacter</taxon>
    </lineage>
</organism>
<keyword evidence="1 4" id="KW-0349">Heme</keyword>
<dbReference type="SUPFAM" id="SSF50952">
    <property type="entry name" value="Soluble quinoprotein glucose dehydrogenase"/>
    <property type="match status" value="1"/>
</dbReference>
<evidence type="ECO:0000256" key="2">
    <source>
        <dbReference type="ARBA" id="ARBA00022723"/>
    </source>
</evidence>
<evidence type="ECO:0000256" key="3">
    <source>
        <dbReference type="ARBA" id="ARBA00023004"/>
    </source>
</evidence>
<dbReference type="InterPro" id="IPR013427">
    <property type="entry name" value="Haem-bd_dom_put"/>
</dbReference>
<sequence>MKLKQSILMFCILLASSGCNMSKKTSQGNVKGITNPDQKQFAEHIRTTEFQTPEQERAGFKLPPGFEITLYASEPDIGKPINMEFDEKGRLWVTQSSEYPMAAAPAKGHDKITILEDSDGDGKADKFIPFAENLNIPIGLIPVRKGAIAFSIPNIYQFTDTNGDWKSDKKKVILGEFGHQDTHGMVNNFIRGFDGWIYACHGFTNTSTIAGTDGDSIRMVSGNTFRFRPDGSRVEQTSYGRVNPFGYTFDEWGYLYSVDCHSKPIYQLIRGAEYPHFGKKSPAMGFAPEMMSYELGSTALSGLVYYSGEQFPEEYRNSFYSGDVVTCRINRNTMSFAGSSPEAKRQEDFLISSDPWFRPVNIKTGPDGALYIADFYNRIIGHYEVPLDHPLRDRQSGRIWKITYKGDKKHKDNKLKDWSKASLVELIKNLNHPQLNLRMMIANQIVEGYGEKAADQLTVKLKSSKTDSRSYVQALWILFRLKALQDGVLDKALNHNDPVIRVHAYRILAEKTAISLKYQQKALNALKDTNTHVQRVAAEVLGKYPKAAAIKALLPVYTGSGEQDSHLKYTVLLAIRDNLKHTEVMKSVLAQNWNEEQLKVLIKVILDVPSKEAALFAMTYLQNHNLSNNELLSNLEYIGRYMDAENLKKPIEFIQKKFSNDLDVQYVLFNTMQQGLRQGGGKLTPSMKSWGISLAEKSLKNSLAMSSMWSNKPLEQTGDPVNPWSTINHAIIAELPTLKVIWSEINGYPPTGILVSPDFVLPSSLALSVFDNDVHNTESKIGISKNAVRIRLAKSKKIIASYRAVFHEKMEAKELMKSVKFNLEPYKGQLAFIEVVDSTKTGSVGIGGLMPAVLDIPDKGVAETAARYTLAAEIVNDYKVYELEPEMEMLAKARWADYKTRAAASMALMNLNAAKHKALISEIFLSLDESQLLKEKIAQVIAQDNSVSRHALLQKGFEGSQRSLQLAIATILANSEKGIDYLLTSVKQGDVKFDLLSELPVKEGFAANISPKQQQKLDQMSLGQSSESEARKQLIASRLSAFDPAAVTVESGKAMFIQNCSMCHQIKGNGGMIGPQLDGIGNWGQKALTEKVLDPNRNISQAFRTYNIVLANGKVLTGLYRREEGEVLVFANPGGQEFSVPKNEIKERKPSRYTLMPDQFSKTIAKKDFDALLKYLLSVKE</sequence>
<dbReference type="InterPro" id="IPR013428">
    <property type="entry name" value="Membrane-bound_put_N"/>
</dbReference>
<evidence type="ECO:0000256" key="1">
    <source>
        <dbReference type="ARBA" id="ARBA00022617"/>
    </source>
</evidence>
<dbReference type="NCBIfam" id="TIGR02604">
    <property type="entry name" value="Piru_Ver_Nterm"/>
    <property type="match status" value="1"/>
</dbReference>
<dbReference type="GO" id="GO:0020037">
    <property type="term" value="F:heme binding"/>
    <property type="evidence" value="ECO:0007669"/>
    <property type="project" value="InterPro"/>
</dbReference>
<dbReference type="GO" id="GO:0009055">
    <property type="term" value="F:electron transfer activity"/>
    <property type="evidence" value="ECO:0007669"/>
    <property type="project" value="InterPro"/>
</dbReference>
<accession>A0A2D1U319</accession>
<keyword evidence="8" id="KW-1185">Reference proteome</keyword>
<dbReference type="PROSITE" id="PS51007">
    <property type="entry name" value="CYTC"/>
    <property type="match status" value="1"/>
</dbReference>
<keyword evidence="5" id="KW-0732">Signal</keyword>
<dbReference type="AlphaFoldDB" id="A0A2D1U319"/>
<evidence type="ECO:0000256" key="5">
    <source>
        <dbReference type="SAM" id="SignalP"/>
    </source>
</evidence>
<dbReference type="Proteomes" id="UP000223749">
    <property type="component" value="Chromosome"/>
</dbReference>
<dbReference type="EMBL" id="CP024091">
    <property type="protein sequence ID" value="ATP56012.1"/>
    <property type="molecule type" value="Genomic_DNA"/>
</dbReference>
<dbReference type="InterPro" id="IPR016024">
    <property type="entry name" value="ARM-type_fold"/>
</dbReference>
<dbReference type="Gene3D" id="1.25.10.10">
    <property type="entry name" value="Leucine-rich Repeat Variant"/>
    <property type="match status" value="1"/>
</dbReference>
<dbReference type="SUPFAM" id="SSF48371">
    <property type="entry name" value="ARM repeat"/>
    <property type="match status" value="1"/>
</dbReference>
<dbReference type="InterPro" id="IPR036909">
    <property type="entry name" value="Cyt_c-like_dom_sf"/>
</dbReference>
<dbReference type="InterPro" id="IPR009056">
    <property type="entry name" value="Cyt_c-like_dom"/>
</dbReference>
<evidence type="ECO:0000313" key="8">
    <source>
        <dbReference type="Proteomes" id="UP000223749"/>
    </source>
</evidence>
<evidence type="ECO:0000256" key="4">
    <source>
        <dbReference type="PROSITE-ProRule" id="PRU00433"/>
    </source>
</evidence>
<dbReference type="Gene3D" id="1.10.760.10">
    <property type="entry name" value="Cytochrome c-like domain"/>
    <property type="match status" value="1"/>
</dbReference>
<reference evidence="7 8" key="1">
    <citation type="submission" date="2017-10" db="EMBL/GenBank/DDBJ databases">
        <title>Whole genome of Pedobacter ginsengisoli T01R-27 isolated from tomato rhizosphere.</title>
        <authorList>
            <person name="Weon H.-Y."/>
            <person name="Lee S.A."/>
            <person name="Sang M.K."/>
            <person name="Song J."/>
        </authorList>
    </citation>
    <scope>NUCLEOTIDE SEQUENCE [LARGE SCALE GENOMIC DNA]</scope>
    <source>
        <strain evidence="7 8">T01R-27</strain>
    </source>
</reference>
<dbReference type="Pfam" id="PF23500">
    <property type="entry name" value="DUF7133"/>
    <property type="match status" value="1"/>
</dbReference>
<dbReference type="NCBIfam" id="TIGR02603">
    <property type="entry name" value="CxxCH_TIGR02603"/>
    <property type="match status" value="1"/>
</dbReference>
<dbReference type="RefSeq" id="WP_099437954.1">
    <property type="nucleotide sequence ID" value="NZ_CP024091.1"/>
</dbReference>
<evidence type="ECO:0000313" key="7">
    <source>
        <dbReference type="EMBL" id="ATP56012.1"/>
    </source>
</evidence>
<keyword evidence="2 4" id="KW-0479">Metal-binding</keyword>
<name>A0A2D1U319_9SPHI</name>
<dbReference type="OrthoDB" id="9811395at2"/>
<dbReference type="KEGG" id="pgs:CPT03_05840"/>
<dbReference type="Gene3D" id="2.120.10.30">
    <property type="entry name" value="TolB, C-terminal domain"/>
    <property type="match status" value="1"/>
</dbReference>
<proteinExistence type="predicted"/>
<protein>
    <recommendedName>
        <fullName evidence="6">Cytochrome c domain-containing protein</fullName>
    </recommendedName>
</protein>
<feature type="chain" id="PRO_5013675833" description="Cytochrome c domain-containing protein" evidence="5">
    <location>
        <begin position="22"/>
        <end position="1181"/>
    </location>
</feature>
<dbReference type="InterPro" id="IPR011041">
    <property type="entry name" value="Quinoprot_gluc/sorb_DH_b-prop"/>
</dbReference>
<gene>
    <name evidence="7" type="ORF">CPT03_05840</name>
</gene>
<keyword evidence="3 4" id="KW-0408">Iron</keyword>
<dbReference type="PANTHER" id="PTHR33546">
    <property type="entry name" value="LARGE, MULTIFUNCTIONAL SECRETED PROTEIN-RELATED"/>
    <property type="match status" value="1"/>
</dbReference>
<dbReference type="SUPFAM" id="SSF46626">
    <property type="entry name" value="Cytochrome c"/>
    <property type="match status" value="1"/>
</dbReference>
<dbReference type="PANTHER" id="PTHR33546:SF1">
    <property type="entry name" value="LARGE, MULTIFUNCTIONAL SECRETED PROTEIN"/>
    <property type="match status" value="1"/>
</dbReference>
<dbReference type="GO" id="GO:0046872">
    <property type="term" value="F:metal ion binding"/>
    <property type="evidence" value="ECO:0007669"/>
    <property type="project" value="UniProtKB-KW"/>
</dbReference>
<evidence type="ECO:0000259" key="6">
    <source>
        <dbReference type="PROSITE" id="PS51007"/>
    </source>
</evidence>
<dbReference type="InterPro" id="IPR055557">
    <property type="entry name" value="DUF7133"/>
</dbReference>
<dbReference type="Pfam" id="PF00034">
    <property type="entry name" value="Cytochrom_C"/>
    <property type="match status" value="1"/>
</dbReference>